<protein>
    <submittedName>
        <fullName evidence="4">Putative anti-sigma factor</fullName>
    </submittedName>
</protein>
<dbReference type="eggNOG" id="COG3712">
    <property type="taxonomic scope" value="Bacteria"/>
</dbReference>
<dbReference type="Pfam" id="PF16344">
    <property type="entry name" value="FecR_C"/>
    <property type="match status" value="1"/>
</dbReference>
<dbReference type="InterPro" id="IPR032508">
    <property type="entry name" value="FecR_C"/>
</dbReference>
<proteinExistence type="predicted"/>
<dbReference type="PIRSF" id="PIRSF018266">
    <property type="entry name" value="FecR"/>
    <property type="match status" value="1"/>
</dbReference>
<dbReference type="Pfam" id="PF04773">
    <property type="entry name" value="FecR"/>
    <property type="match status" value="1"/>
</dbReference>
<feature type="domain" description="Protein FecR C-terminal" evidence="3">
    <location>
        <begin position="275"/>
        <end position="343"/>
    </location>
</feature>
<gene>
    <name evidence="4" type="ORF">ADIARSV_0519</name>
</gene>
<dbReference type="Proteomes" id="UP000014174">
    <property type="component" value="Unassembled WGS sequence"/>
</dbReference>
<evidence type="ECO:0000259" key="2">
    <source>
        <dbReference type="Pfam" id="PF04773"/>
    </source>
</evidence>
<dbReference type="GO" id="GO:0016989">
    <property type="term" value="F:sigma factor antagonist activity"/>
    <property type="evidence" value="ECO:0007669"/>
    <property type="project" value="TreeGrafter"/>
</dbReference>
<sequence>MINPIQEHIKQEVKKRFQKMNKDLLKKYFEGKASLTEKQQVYQYFKGEDMTLFDEYINDQESDPSIFPIDPEYKEEFYQKIRRLIPKKAPSKQVITRITPILKLAASVLLISGIGSLIWLGARAPNNAQKQFLLKAFYNNSSVMRKMTLSDGTFVWLNPGTTITYNKTNYADTSREVQLSGEAFFDVAHDSAKPFRVHTGNLTTTVRGTAFNVEAYQRENTMRIILVRGNVEIQAGNTNSKLTAGQMLLFDQSKKHSFISPIDVTKKEALFTTGKITFVDVPLKDVMDRMEIAFNIKIICSSKRMLMDKTITGSYERKNAEETLKRILFIHGLKYHKKGNNTYLVYD</sequence>
<keyword evidence="1" id="KW-1133">Transmembrane helix</keyword>
<dbReference type="InterPro" id="IPR012373">
    <property type="entry name" value="Ferrdict_sens_TM"/>
</dbReference>
<keyword evidence="5" id="KW-1185">Reference proteome</keyword>
<evidence type="ECO:0000313" key="5">
    <source>
        <dbReference type="Proteomes" id="UP000014174"/>
    </source>
</evidence>
<dbReference type="Gene3D" id="2.60.120.1440">
    <property type="match status" value="1"/>
</dbReference>
<dbReference type="PANTHER" id="PTHR30273">
    <property type="entry name" value="PERIPLASMIC SIGNAL SENSOR AND SIGMA FACTOR ACTIVATOR FECR-RELATED"/>
    <property type="match status" value="1"/>
</dbReference>
<comment type="caution">
    <text evidence="4">The sequence shown here is derived from an EMBL/GenBank/DDBJ whole genome shotgun (WGS) entry which is preliminary data.</text>
</comment>
<keyword evidence="1" id="KW-0472">Membrane</keyword>
<keyword evidence="1" id="KW-0812">Transmembrane</keyword>
<reference evidence="4 5" key="1">
    <citation type="journal article" date="2013" name="Genome Announc.">
        <title>Draft Genome Sequence of Arcticibacter svalbardensis Strain MN12-7T, a Member of the Family Sphingobacteriaceae Isolated from an Arctic Soil Sample.</title>
        <authorList>
            <person name="Shivaji S."/>
            <person name="Ara S."/>
            <person name="Prasad S."/>
            <person name="Manasa B.P."/>
            <person name="Begum Z."/>
            <person name="Singh A."/>
            <person name="Kumar Pinnaka A."/>
        </authorList>
    </citation>
    <scope>NUCLEOTIDE SEQUENCE [LARGE SCALE GENOMIC DNA]</scope>
    <source>
        <strain evidence="4 5">MN12-7</strain>
    </source>
</reference>
<accession>R9H534</accession>
<dbReference type="PANTHER" id="PTHR30273:SF2">
    <property type="entry name" value="PROTEIN FECR"/>
    <property type="match status" value="1"/>
</dbReference>
<feature type="domain" description="FecR protein" evidence="2">
    <location>
        <begin position="143"/>
        <end position="232"/>
    </location>
</feature>
<dbReference type="STRING" id="1150600.ADIARSV_0519"/>
<evidence type="ECO:0000313" key="4">
    <source>
        <dbReference type="EMBL" id="EOR96284.1"/>
    </source>
</evidence>
<evidence type="ECO:0000259" key="3">
    <source>
        <dbReference type="Pfam" id="PF16344"/>
    </source>
</evidence>
<evidence type="ECO:0000256" key="1">
    <source>
        <dbReference type="SAM" id="Phobius"/>
    </source>
</evidence>
<dbReference type="AlphaFoldDB" id="R9H534"/>
<dbReference type="InterPro" id="IPR006860">
    <property type="entry name" value="FecR"/>
</dbReference>
<feature type="transmembrane region" description="Helical" evidence="1">
    <location>
        <begin position="101"/>
        <end position="122"/>
    </location>
</feature>
<dbReference type="Gene3D" id="3.55.50.30">
    <property type="match status" value="1"/>
</dbReference>
<organism evidence="4 5">
    <name type="scientific">Arcticibacter svalbardensis MN12-7</name>
    <dbReference type="NCBI Taxonomy" id="1150600"/>
    <lineage>
        <taxon>Bacteria</taxon>
        <taxon>Pseudomonadati</taxon>
        <taxon>Bacteroidota</taxon>
        <taxon>Sphingobacteriia</taxon>
        <taxon>Sphingobacteriales</taxon>
        <taxon>Sphingobacteriaceae</taxon>
        <taxon>Arcticibacter</taxon>
    </lineage>
</organism>
<dbReference type="EMBL" id="AQPN01000020">
    <property type="protein sequence ID" value="EOR96284.1"/>
    <property type="molecule type" value="Genomic_DNA"/>
</dbReference>
<name>R9H534_9SPHI</name>